<reference evidence="1 2" key="1">
    <citation type="submission" date="2019-05" db="EMBL/GenBank/DDBJ databases">
        <title>Another draft genome of Portunus trituberculatus and its Hox gene families provides insights of decapod evolution.</title>
        <authorList>
            <person name="Jeong J.-H."/>
            <person name="Song I."/>
            <person name="Kim S."/>
            <person name="Choi T."/>
            <person name="Kim D."/>
            <person name="Ryu S."/>
            <person name="Kim W."/>
        </authorList>
    </citation>
    <scope>NUCLEOTIDE SEQUENCE [LARGE SCALE GENOMIC DNA]</scope>
    <source>
        <tissue evidence="1">Muscle</tissue>
    </source>
</reference>
<protein>
    <recommendedName>
        <fullName evidence="3">ZP domain-containing protein</fullName>
    </recommendedName>
</protein>
<dbReference type="EMBL" id="VSRR010084901">
    <property type="protein sequence ID" value="MPC90581.1"/>
    <property type="molecule type" value="Genomic_DNA"/>
</dbReference>
<organism evidence="1 2">
    <name type="scientific">Portunus trituberculatus</name>
    <name type="common">Swimming crab</name>
    <name type="synonym">Neptunus trituberculatus</name>
    <dbReference type="NCBI Taxonomy" id="210409"/>
    <lineage>
        <taxon>Eukaryota</taxon>
        <taxon>Metazoa</taxon>
        <taxon>Ecdysozoa</taxon>
        <taxon>Arthropoda</taxon>
        <taxon>Crustacea</taxon>
        <taxon>Multicrustacea</taxon>
        <taxon>Malacostraca</taxon>
        <taxon>Eumalacostraca</taxon>
        <taxon>Eucarida</taxon>
        <taxon>Decapoda</taxon>
        <taxon>Pleocyemata</taxon>
        <taxon>Brachyura</taxon>
        <taxon>Eubrachyura</taxon>
        <taxon>Portunoidea</taxon>
        <taxon>Portunidae</taxon>
        <taxon>Portuninae</taxon>
        <taxon>Portunus</taxon>
    </lineage>
</organism>
<gene>
    <name evidence="1" type="ORF">E2C01_085576</name>
</gene>
<dbReference type="Proteomes" id="UP000324222">
    <property type="component" value="Unassembled WGS sequence"/>
</dbReference>
<name>A0A5B7IYG4_PORTR</name>
<accession>A0A5B7IYG4</accession>
<dbReference type="OrthoDB" id="5867217at2759"/>
<evidence type="ECO:0000313" key="1">
    <source>
        <dbReference type="EMBL" id="MPC90581.1"/>
    </source>
</evidence>
<proteinExistence type="predicted"/>
<keyword evidence="2" id="KW-1185">Reference proteome</keyword>
<dbReference type="AlphaFoldDB" id="A0A5B7IYG4"/>
<comment type="caution">
    <text evidence="1">The sequence shown here is derived from an EMBL/GenBank/DDBJ whole genome shotgun (WGS) entry which is preliminary data.</text>
</comment>
<evidence type="ECO:0000313" key="2">
    <source>
        <dbReference type="Proteomes" id="UP000324222"/>
    </source>
</evidence>
<sequence>MIVTSADVGLVLHCHYDIKNQTVTNSLLSGLEVRSDVNRTEFYEETVVDSPDVVMRVTDGSGLDVASAQIEN</sequence>
<evidence type="ECO:0008006" key="3">
    <source>
        <dbReference type="Google" id="ProtNLM"/>
    </source>
</evidence>